<dbReference type="Pfam" id="PF00067">
    <property type="entry name" value="p450"/>
    <property type="match status" value="1"/>
</dbReference>
<dbReference type="SUPFAM" id="SSF48264">
    <property type="entry name" value="Cytochrome P450"/>
    <property type="match status" value="1"/>
</dbReference>
<evidence type="ECO:0000313" key="8">
    <source>
        <dbReference type="EMBL" id="CAF3940434.1"/>
    </source>
</evidence>
<dbReference type="Proteomes" id="UP000676336">
    <property type="component" value="Unassembled WGS sequence"/>
</dbReference>
<dbReference type="InterPro" id="IPR050705">
    <property type="entry name" value="Cytochrome_P450_3A"/>
</dbReference>
<dbReference type="PANTHER" id="PTHR24302:SF15">
    <property type="entry name" value="FATTY-ACID PEROXYGENASE"/>
    <property type="match status" value="1"/>
</dbReference>
<evidence type="ECO:0000256" key="5">
    <source>
        <dbReference type="ARBA" id="ARBA00023004"/>
    </source>
</evidence>
<keyword evidence="2" id="KW-0349">Heme</keyword>
<dbReference type="PANTHER" id="PTHR24302">
    <property type="entry name" value="CYTOCHROME P450 FAMILY 3"/>
    <property type="match status" value="1"/>
</dbReference>
<keyword evidence="4" id="KW-0560">Oxidoreductase</keyword>
<keyword evidence="5" id="KW-0408">Iron</keyword>
<keyword evidence="6" id="KW-0472">Membrane</keyword>
<comment type="caution">
    <text evidence="7">The sequence shown here is derived from an EMBL/GenBank/DDBJ whole genome shotgun (WGS) entry which is preliminary data.</text>
</comment>
<dbReference type="GO" id="GO:0020037">
    <property type="term" value="F:heme binding"/>
    <property type="evidence" value="ECO:0007669"/>
    <property type="project" value="InterPro"/>
</dbReference>
<dbReference type="InterPro" id="IPR001128">
    <property type="entry name" value="Cyt_P450"/>
</dbReference>
<dbReference type="InterPro" id="IPR036396">
    <property type="entry name" value="Cyt_P450_sf"/>
</dbReference>
<evidence type="ECO:0000256" key="6">
    <source>
        <dbReference type="SAM" id="Phobius"/>
    </source>
</evidence>
<proteinExistence type="inferred from homology"/>
<dbReference type="Gene3D" id="1.10.630.10">
    <property type="entry name" value="Cytochrome P450"/>
    <property type="match status" value="1"/>
</dbReference>
<keyword evidence="3" id="KW-0479">Metal-binding</keyword>
<name>A0A8S2JPR2_9BILA</name>
<dbReference type="AlphaFoldDB" id="A0A8S2JPR2"/>
<evidence type="ECO:0008006" key="10">
    <source>
        <dbReference type="Google" id="ProtNLM"/>
    </source>
</evidence>
<organism evidence="7 9">
    <name type="scientific">Rotaria magnacalcarata</name>
    <dbReference type="NCBI Taxonomy" id="392030"/>
    <lineage>
        <taxon>Eukaryota</taxon>
        <taxon>Metazoa</taxon>
        <taxon>Spiralia</taxon>
        <taxon>Gnathifera</taxon>
        <taxon>Rotifera</taxon>
        <taxon>Eurotatoria</taxon>
        <taxon>Bdelloidea</taxon>
        <taxon>Philodinida</taxon>
        <taxon>Philodinidae</taxon>
        <taxon>Rotaria</taxon>
    </lineage>
</organism>
<keyword evidence="6" id="KW-0812">Transmembrane</keyword>
<evidence type="ECO:0000256" key="4">
    <source>
        <dbReference type="ARBA" id="ARBA00023002"/>
    </source>
</evidence>
<feature type="transmembrane region" description="Helical" evidence="6">
    <location>
        <begin position="12"/>
        <end position="36"/>
    </location>
</feature>
<dbReference type="GO" id="GO:0008395">
    <property type="term" value="F:steroid hydroxylase activity"/>
    <property type="evidence" value="ECO:0007669"/>
    <property type="project" value="TreeGrafter"/>
</dbReference>
<gene>
    <name evidence="8" type="ORF">BYL167_LOCUS10487</name>
    <name evidence="7" type="ORF">SMN809_LOCUS1549</name>
</gene>
<feature type="non-terminal residue" evidence="7">
    <location>
        <position position="1"/>
    </location>
</feature>
<sequence>NQLSSSELLSNVYLMLAAGFETTSTALGYCTYRLAIHRDIQEKIYREIIKYKPSDLNSYETITNK</sequence>
<dbReference type="GO" id="GO:0016705">
    <property type="term" value="F:oxidoreductase activity, acting on paired donors, with incorporation or reduction of molecular oxygen"/>
    <property type="evidence" value="ECO:0007669"/>
    <property type="project" value="InterPro"/>
</dbReference>
<evidence type="ECO:0000256" key="1">
    <source>
        <dbReference type="ARBA" id="ARBA00010617"/>
    </source>
</evidence>
<dbReference type="EMBL" id="CAJOBH010003159">
    <property type="protein sequence ID" value="CAF3940434.1"/>
    <property type="molecule type" value="Genomic_DNA"/>
</dbReference>
<evidence type="ECO:0000256" key="2">
    <source>
        <dbReference type="ARBA" id="ARBA00022617"/>
    </source>
</evidence>
<reference evidence="7" key="1">
    <citation type="submission" date="2021-02" db="EMBL/GenBank/DDBJ databases">
        <authorList>
            <person name="Nowell W R."/>
        </authorList>
    </citation>
    <scope>NUCLEOTIDE SEQUENCE</scope>
</reference>
<evidence type="ECO:0000313" key="9">
    <source>
        <dbReference type="Proteomes" id="UP000676336"/>
    </source>
</evidence>
<comment type="similarity">
    <text evidence="1">Belongs to the cytochrome P450 family.</text>
</comment>
<evidence type="ECO:0000256" key="3">
    <source>
        <dbReference type="ARBA" id="ARBA00022723"/>
    </source>
</evidence>
<dbReference type="GO" id="GO:0005506">
    <property type="term" value="F:iron ion binding"/>
    <property type="evidence" value="ECO:0007669"/>
    <property type="project" value="InterPro"/>
</dbReference>
<evidence type="ECO:0000313" key="7">
    <source>
        <dbReference type="EMBL" id="CAF3807810.1"/>
    </source>
</evidence>
<protein>
    <recommendedName>
        <fullName evidence="10">Cytochrome P450</fullName>
    </recommendedName>
</protein>
<dbReference type="EMBL" id="CAJOBI010000245">
    <property type="protein sequence ID" value="CAF3807810.1"/>
    <property type="molecule type" value="Genomic_DNA"/>
</dbReference>
<keyword evidence="6" id="KW-1133">Transmembrane helix</keyword>
<dbReference type="Proteomes" id="UP000681967">
    <property type="component" value="Unassembled WGS sequence"/>
</dbReference>
<accession>A0A8S2JPR2</accession>